<keyword evidence="2" id="KW-1185">Reference proteome</keyword>
<name>A0AA36J4I8_9DINO</name>
<dbReference type="Proteomes" id="UP001178507">
    <property type="component" value="Unassembled WGS sequence"/>
</dbReference>
<dbReference type="EMBL" id="CAUJNA010003323">
    <property type="protein sequence ID" value="CAJ1399071.1"/>
    <property type="molecule type" value="Genomic_DNA"/>
</dbReference>
<evidence type="ECO:0000313" key="1">
    <source>
        <dbReference type="EMBL" id="CAJ1399071.1"/>
    </source>
</evidence>
<reference evidence="1" key="1">
    <citation type="submission" date="2023-08" db="EMBL/GenBank/DDBJ databases">
        <authorList>
            <person name="Chen Y."/>
            <person name="Shah S."/>
            <person name="Dougan E. K."/>
            <person name="Thang M."/>
            <person name="Chan C."/>
        </authorList>
    </citation>
    <scope>NUCLEOTIDE SEQUENCE</scope>
</reference>
<comment type="caution">
    <text evidence="1">The sequence shown here is derived from an EMBL/GenBank/DDBJ whole genome shotgun (WGS) entry which is preliminary data.</text>
</comment>
<gene>
    <name evidence="1" type="ORF">EVOR1521_LOCUS22678</name>
</gene>
<organism evidence="1 2">
    <name type="scientific">Effrenium voratum</name>
    <dbReference type="NCBI Taxonomy" id="2562239"/>
    <lineage>
        <taxon>Eukaryota</taxon>
        <taxon>Sar</taxon>
        <taxon>Alveolata</taxon>
        <taxon>Dinophyceae</taxon>
        <taxon>Suessiales</taxon>
        <taxon>Symbiodiniaceae</taxon>
        <taxon>Effrenium</taxon>
    </lineage>
</organism>
<evidence type="ECO:0000313" key="2">
    <source>
        <dbReference type="Proteomes" id="UP001178507"/>
    </source>
</evidence>
<proteinExistence type="predicted"/>
<sequence>MAENWCPVIVESETGNRWVLHVDPLQVRQCRMKLRQELFDVQEKRARMLRRIKALRAELPKADPKELAACWAQELQEAQDRKGEKLLRAFPPSRHITVFLEISSNMVQLELVCRHLREELPKQIEAAGAGLLTLVALDGGGVEPLGFAESRVYVLRKKGVGYGSHLV</sequence>
<protein>
    <submittedName>
        <fullName evidence="1">Uncharacterized protein</fullName>
    </submittedName>
</protein>
<accession>A0AA36J4I8</accession>
<dbReference type="AlphaFoldDB" id="A0AA36J4I8"/>